<keyword evidence="3" id="KW-0963">Cytoplasm</keyword>
<dbReference type="InterPro" id="IPR036662">
    <property type="entry name" value="PTS_EIIA_man-typ_sf"/>
</dbReference>
<keyword evidence="4 9" id="KW-0762">Sugar transport</keyword>
<reference evidence="9 10" key="1">
    <citation type="submission" date="2024-06" db="EMBL/GenBank/DDBJ databases">
        <title>Novosphingobium rhizovicinus M1R2S20.</title>
        <authorList>
            <person name="Sun J.-Q."/>
        </authorList>
    </citation>
    <scope>NUCLEOTIDE SEQUENCE [LARGE SCALE GENOMIC DNA]</scope>
    <source>
        <strain evidence="9 10">M1R2S20</strain>
    </source>
</reference>
<dbReference type="SUPFAM" id="SSF53062">
    <property type="entry name" value="PTS system fructose IIA component-like"/>
    <property type="match status" value="1"/>
</dbReference>
<evidence type="ECO:0000259" key="8">
    <source>
        <dbReference type="PROSITE" id="PS51096"/>
    </source>
</evidence>
<dbReference type="InterPro" id="IPR004701">
    <property type="entry name" value="PTS_EIIA_man-typ"/>
</dbReference>
<evidence type="ECO:0000256" key="5">
    <source>
        <dbReference type="ARBA" id="ARBA00022679"/>
    </source>
</evidence>
<keyword evidence="5" id="KW-0808">Transferase</keyword>
<dbReference type="Proteomes" id="UP001556118">
    <property type="component" value="Unassembled WGS sequence"/>
</dbReference>
<dbReference type="InterPro" id="IPR033887">
    <property type="entry name" value="PTS_IIA_man"/>
</dbReference>
<protein>
    <submittedName>
        <fullName evidence="9">PTS sugar transporter subunit IIA</fullName>
    </submittedName>
</protein>
<dbReference type="InterPro" id="IPR051471">
    <property type="entry name" value="Bacterial_PTS_sugar_comp"/>
</dbReference>
<keyword evidence="10" id="KW-1185">Reference proteome</keyword>
<evidence type="ECO:0000256" key="3">
    <source>
        <dbReference type="ARBA" id="ARBA00022490"/>
    </source>
</evidence>
<gene>
    <name evidence="9" type="ORF">ABUH87_17140</name>
</gene>
<dbReference type="PANTHER" id="PTHR33799:SF1">
    <property type="entry name" value="PTS SYSTEM MANNOSE-SPECIFIC EIIAB COMPONENT-RELATED"/>
    <property type="match status" value="1"/>
</dbReference>
<accession>A0ABV3RH62</accession>
<dbReference type="PROSITE" id="PS51096">
    <property type="entry name" value="PTS_EIIA_TYPE_4"/>
    <property type="match status" value="1"/>
</dbReference>
<evidence type="ECO:0000313" key="10">
    <source>
        <dbReference type="Proteomes" id="UP001556118"/>
    </source>
</evidence>
<evidence type="ECO:0000256" key="2">
    <source>
        <dbReference type="ARBA" id="ARBA00022448"/>
    </source>
</evidence>
<evidence type="ECO:0000313" key="9">
    <source>
        <dbReference type="EMBL" id="MEW9856850.1"/>
    </source>
</evidence>
<sequence length="134" mass="14250">MIGMILVTHGDLAVEFVKAMEHVVGAQQAVATVCIGPNDDMEQRRQEIADAIRDVNSGEGVVILTDLFGGTPSNLAISLMEAGKVEVIAGINLPMLIRLAKARRCMPVREAASAARDAGRNYITVASEYLGQDA</sequence>
<proteinExistence type="predicted"/>
<keyword evidence="2" id="KW-0813">Transport</keyword>
<evidence type="ECO:0000256" key="4">
    <source>
        <dbReference type="ARBA" id="ARBA00022597"/>
    </source>
</evidence>
<evidence type="ECO:0000256" key="7">
    <source>
        <dbReference type="ARBA" id="ARBA00022777"/>
    </source>
</evidence>
<dbReference type="CDD" id="cd00006">
    <property type="entry name" value="PTS_IIA_man"/>
    <property type="match status" value="1"/>
</dbReference>
<dbReference type="EMBL" id="JBFNXR010000054">
    <property type="protein sequence ID" value="MEW9856850.1"/>
    <property type="molecule type" value="Genomic_DNA"/>
</dbReference>
<organism evidence="9 10">
    <name type="scientific">Novosphingobium rhizovicinum</name>
    <dbReference type="NCBI Taxonomy" id="3228928"/>
    <lineage>
        <taxon>Bacteria</taxon>
        <taxon>Pseudomonadati</taxon>
        <taxon>Pseudomonadota</taxon>
        <taxon>Alphaproteobacteria</taxon>
        <taxon>Sphingomonadales</taxon>
        <taxon>Sphingomonadaceae</taxon>
        <taxon>Novosphingobium</taxon>
    </lineage>
</organism>
<comment type="subcellular location">
    <subcellularLocation>
        <location evidence="1">Cytoplasm</location>
    </subcellularLocation>
</comment>
<feature type="domain" description="PTS EIIA type-4" evidence="8">
    <location>
        <begin position="1"/>
        <end position="123"/>
    </location>
</feature>
<dbReference type="RefSeq" id="WP_367775326.1">
    <property type="nucleotide sequence ID" value="NZ_JBFNXR010000054.1"/>
</dbReference>
<keyword evidence="6" id="KW-0598">Phosphotransferase system</keyword>
<evidence type="ECO:0000256" key="1">
    <source>
        <dbReference type="ARBA" id="ARBA00004496"/>
    </source>
</evidence>
<dbReference type="PANTHER" id="PTHR33799">
    <property type="entry name" value="PTS PERMEASE-RELATED-RELATED"/>
    <property type="match status" value="1"/>
</dbReference>
<comment type="caution">
    <text evidence="9">The sequence shown here is derived from an EMBL/GenBank/DDBJ whole genome shotgun (WGS) entry which is preliminary data.</text>
</comment>
<evidence type="ECO:0000256" key="6">
    <source>
        <dbReference type="ARBA" id="ARBA00022683"/>
    </source>
</evidence>
<name>A0ABV3RH62_9SPHN</name>
<dbReference type="Pfam" id="PF03610">
    <property type="entry name" value="EIIA-man"/>
    <property type="match status" value="1"/>
</dbReference>
<dbReference type="Gene3D" id="3.40.50.510">
    <property type="entry name" value="Phosphotransferase system, mannose-type IIA component"/>
    <property type="match status" value="1"/>
</dbReference>
<keyword evidence="7" id="KW-0418">Kinase</keyword>